<dbReference type="GO" id="GO:0016758">
    <property type="term" value="F:hexosyltransferase activity"/>
    <property type="evidence" value="ECO:0007669"/>
    <property type="project" value="TreeGrafter"/>
</dbReference>
<dbReference type="Pfam" id="PF13439">
    <property type="entry name" value="Glyco_transf_4"/>
    <property type="match status" value="1"/>
</dbReference>
<gene>
    <name evidence="3" type="ORF">A3J04_01390</name>
</gene>
<dbReference type="CDD" id="cd03801">
    <property type="entry name" value="GT4_PimA-like"/>
    <property type="match status" value="1"/>
</dbReference>
<dbReference type="Proteomes" id="UP000177954">
    <property type="component" value="Unassembled WGS sequence"/>
</dbReference>
<evidence type="ECO:0000313" key="3">
    <source>
        <dbReference type="EMBL" id="OGZ55827.1"/>
    </source>
</evidence>
<evidence type="ECO:0000313" key="4">
    <source>
        <dbReference type="Proteomes" id="UP000177954"/>
    </source>
</evidence>
<dbReference type="AlphaFoldDB" id="A0A1G2H049"/>
<evidence type="ECO:0000259" key="2">
    <source>
        <dbReference type="Pfam" id="PF13439"/>
    </source>
</evidence>
<dbReference type="Pfam" id="PF00534">
    <property type="entry name" value="Glycos_transf_1"/>
    <property type="match status" value="1"/>
</dbReference>
<organism evidence="3 4">
    <name type="scientific">Candidatus Ryanbacteria bacterium RIFCSPLOWO2_02_FULL_47_14</name>
    <dbReference type="NCBI Taxonomy" id="1802129"/>
    <lineage>
        <taxon>Bacteria</taxon>
        <taxon>Candidatus Ryaniibacteriota</taxon>
    </lineage>
</organism>
<comment type="caution">
    <text evidence="3">The sequence shown here is derived from an EMBL/GenBank/DDBJ whole genome shotgun (WGS) entry which is preliminary data.</text>
</comment>
<dbReference type="PANTHER" id="PTHR45947">
    <property type="entry name" value="SULFOQUINOVOSYL TRANSFERASE SQD2"/>
    <property type="match status" value="1"/>
</dbReference>
<protein>
    <recommendedName>
        <fullName evidence="5">Glycosyltransferase subfamily 4-like N-terminal domain-containing protein</fullName>
    </recommendedName>
</protein>
<feature type="domain" description="Glycosyltransferase subfamily 4-like N-terminal" evidence="2">
    <location>
        <begin position="14"/>
        <end position="186"/>
    </location>
</feature>
<accession>A0A1G2H049</accession>
<dbReference type="PANTHER" id="PTHR45947:SF3">
    <property type="entry name" value="SULFOQUINOVOSYL TRANSFERASE SQD2"/>
    <property type="match status" value="1"/>
</dbReference>
<dbReference type="Gene3D" id="3.40.50.2000">
    <property type="entry name" value="Glycogen Phosphorylase B"/>
    <property type="match status" value="2"/>
</dbReference>
<feature type="domain" description="Glycosyl transferase family 1" evidence="1">
    <location>
        <begin position="194"/>
        <end position="359"/>
    </location>
</feature>
<dbReference type="EMBL" id="MHNZ01000028">
    <property type="protein sequence ID" value="OGZ55827.1"/>
    <property type="molecule type" value="Genomic_DNA"/>
</dbReference>
<evidence type="ECO:0000259" key="1">
    <source>
        <dbReference type="Pfam" id="PF00534"/>
    </source>
</evidence>
<evidence type="ECO:0008006" key="5">
    <source>
        <dbReference type="Google" id="ProtNLM"/>
    </source>
</evidence>
<dbReference type="InterPro" id="IPR028098">
    <property type="entry name" value="Glyco_trans_4-like_N"/>
</dbReference>
<dbReference type="STRING" id="1802129.A3J04_01390"/>
<dbReference type="SUPFAM" id="SSF53756">
    <property type="entry name" value="UDP-Glycosyltransferase/glycogen phosphorylase"/>
    <property type="match status" value="1"/>
</dbReference>
<dbReference type="InterPro" id="IPR001296">
    <property type="entry name" value="Glyco_trans_1"/>
</dbReference>
<proteinExistence type="predicted"/>
<name>A0A1G2H049_9BACT</name>
<dbReference type="InterPro" id="IPR050194">
    <property type="entry name" value="Glycosyltransferase_grp1"/>
</dbReference>
<reference evidence="3 4" key="1">
    <citation type="journal article" date="2016" name="Nat. Commun.">
        <title>Thousands of microbial genomes shed light on interconnected biogeochemical processes in an aquifer system.</title>
        <authorList>
            <person name="Anantharaman K."/>
            <person name="Brown C.T."/>
            <person name="Hug L.A."/>
            <person name="Sharon I."/>
            <person name="Castelle C.J."/>
            <person name="Probst A.J."/>
            <person name="Thomas B.C."/>
            <person name="Singh A."/>
            <person name="Wilkins M.J."/>
            <person name="Karaoz U."/>
            <person name="Brodie E.L."/>
            <person name="Williams K.H."/>
            <person name="Hubbard S.S."/>
            <person name="Banfield J.F."/>
        </authorList>
    </citation>
    <scope>NUCLEOTIDE SEQUENCE [LARGE SCALE GENOMIC DNA]</scope>
</reference>
<sequence length="380" mass="42371">MKILLATGIFPPDIGGPATYAATLVPELTRRGHAVTVLTYGKKNKENIPYALIVVPRSYPKGIRHVLYFIKALFLSWKAERVFLLDAAGAGFPGALAAVLMRRKIILRVVGDYAWEQGMQRFGVEDLLDDFLQKKYGFFVWILRRVQVFVARRAKRIIVPSKYLKSVVEQWGIEGEKISIVFNSVSLPEALSREEARRRINISGTVLLSAGRFVPWKGFRMLIELMPELLKKYGALFLVIIGDGPERRALEQVRDQTGVGERVLFPGVVEKGALGAYMAAADVFLLNTAYEGFSHQIVEAMAFGVPVVTTAAGGNREILEHEENALVVSYNEKKEWEQAIAHLLEDPLIGKKIAANGRKSAKQFSIERMVAETESLLQAV</sequence>